<dbReference type="RefSeq" id="XP_009518757.1">
    <property type="nucleotide sequence ID" value="XM_009520462.1"/>
</dbReference>
<sequence>MASSARTMLPQKRKQLTRKQKLLADMPTLVLEQLEREALRYLDDAERLSKKKSTPAPVDADAFPWAARAASFRPAFYRPTVMLGHSGVRRPGIDAVSRLLVSQDKRSIKCFVQSVDEETGKLSTQCDHLSKNASSASPAFLILDLLSLHSIRELEEVVRTRLVQALGKRSRYTREHFGMEAHQAQRWLEQQRRKKVGEQPPISLWYCSADGVRRHIKLDESSAKPSPKDMQAWLCFCANVCHLSVVIAAPK</sequence>
<dbReference type="STRING" id="1094619.G4YRK4"/>
<name>G4YRK4_PHYSP</name>
<gene>
    <name evidence="1" type="ORF">PHYSODRAFT_378015</name>
</gene>
<dbReference type="GeneID" id="20650612"/>
<protein>
    <submittedName>
        <fullName evidence="1">Uncharacterized protein</fullName>
    </submittedName>
</protein>
<dbReference type="OMA" id="FCYLENA"/>
<reference evidence="1 2" key="1">
    <citation type="journal article" date="2006" name="Science">
        <title>Phytophthora genome sequences uncover evolutionary origins and mechanisms of pathogenesis.</title>
        <authorList>
            <person name="Tyler B.M."/>
            <person name="Tripathy S."/>
            <person name="Zhang X."/>
            <person name="Dehal P."/>
            <person name="Jiang R.H."/>
            <person name="Aerts A."/>
            <person name="Arredondo F.D."/>
            <person name="Baxter L."/>
            <person name="Bensasson D."/>
            <person name="Beynon J.L."/>
            <person name="Chapman J."/>
            <person name="Damasceno C.M."/>
            <person name="Dorrance A.E."/>
            <person name="Dou D."/>
            <person name="Dickerman A.W."/>
            <person name="Dubchak I.L."/>
            <person name="Garbelotto M."/>
            <person name="Gijzen M."/>
            <person name="Gordon S.G."/>
            <person name="Govers F."/>
            <person name="Grunwald N.J."/>
            <person name="Huang W."/>
            <person name="Ivors K.L."/>
            <person name="Jones R.W."/>
            <person name="Kamoun S."/>
            <person name="Krampis K."/>
            <person name="Lamour K.H."/>
            <person name="Lee M.K."/>
            <person name="McDonald W.H."/>
            <person name="Medina M."/>
            <person name="Meijer H.J."/>
            <person name="Nordberg E.K."/>
            <person name="Maclean D.J."/>
            <person name="Ospina-Giraldo M.D."/>
            <person name="Morris P.F."/>
            <person name="Phuntumart V."/>
            <person name="Putnam N.H."/>
            <person name="Rash S."/>
            <person name="Rose J.K."/>
            <person name="Sakihama Y."/>
            <person name="Salamov A.A."/>
            <person name="Savidor A."/>
            <person name="Scheuring C.F."/>
            <person name="Smith B.M."/>
            <person name="Sobral B.W."/>
            <person name="Terry A."/>
            <person name="Torto-Alalibo T.A."/>
            <person name="Win J."/>
            <person name="Xu Z."/>
            <person name="Zhang H."/>
            <person name="Grigoriev I.V."/>
            <person name="Rokhsar D.S."/>
            <person name="Boore J.L."/>
        </authorList>
    </citation>
    <scope>NUCLEOTIDE SEQUENCE [LARGE SCALE GENOMIC DNA]</scope>
    <source>
        <strain evidence="1 2">P6497</strain>
    </source>
</reference>
<proteinExistence type="predicted"/>
<dbReference type="EMBL" id="JH159152">
    <property type="protein sequence ID" value="EGZ23469.1"/>
    <property type="molecule type" value="Genomic_DNA"/>
</dbReference>
<evidence type="ECO:0000313" key="1">
    <source>
        <dbReference type="EMBL" id="EGZ23469.1"/>
    </source>
</evidence>
<keyword evidence="2" id="KW-1185">Reference proteome</keyword>
<accession>G4YRK4</accession>
<evidence type="ECO:0000313" key="2">
    <source>
        <dbReference type="Proteomes" id="UP000002640"/>
    </source>
</evidence>
<dbReference type="InParanoid" id="G4YRK4"/>
<organism evidence="1 2">
    <name type="scientific">Phytophthora sojae (strain P6497)</name>
    <name type="common">Soybean stem and root rot agent</name>
    <name type="synonym">Phytophthora megasperma f. sp. glycines</name>
    <dbReference type="NCBI Taxonomy" id="1094619"/>
    <lineage>
        <taxon>Eukaryota</taxon>
        <taxon>Sar</taxon>
        <taxon>Stramenopiles</taxon>
        <taxon>Oomycota</taxon>
        <taxon>Peronosporomycetes</taxon>
        <taxon>Peronosporales</taxon>
        <taxon>Peronosporaceae</taxon>
        <taxon>Phytophthora</taxon>
    </lineage>
</organism>
<dbReference type="Proteomes" id="UP000002640">
    <property type="component" value="Unassembled WGS sequence"/>
</dbReference>
<feature type="non-terminal residue" evidence="1">
    <location>
        <position position="251"/>
    </location>
</feature>
<dbReference type="KEGG" id="psoj:PHYSODRAFT_378015"/>
<dbReference type="AlphaFoldDB" id="G4YRK4"/>